<feature type="transmembrane region" description="Helical" evidence="2">
    <location>
        <begin position="133"/>
        <end position="153"/>
    </location>
</feature>
<feature type="transmembrane region" description="Helical" evidence="2">
    <location>
        <begin position="80"/>
        <end position="98"/>
    </location>
</feature>
<feature type="transmembrane region" description="Helical" evidence="2">
    <location>
        <begin position="17"/>
        <end position="36"/>
    </location>
</feature>
<feature type="transmembrane region" description="Helical" evidence="2">
    <location>
        <begin position="215"/>
        <end position="235"/>
    </location>
</feature>
<keyword evidence="2" id="KW-0812">Transmembrane</keyword>
<dbReference type="EMBL" id="JAHKKG010000008">
    <property type="protein sequence ID" value="MBU2667266.1"/>
    <property type="molecule type" value="Genomic_DNA"/>
</dbReference>
<sequence length="326" mass="34485">MSQVAVSPPAVDKRVKALRRFALSITAFNVLGHLFLGFEQAYLTPIVGVLTGYVAELLLETVDARIAGRRPRYLGSPAEFVNFLLPAHIAGLACSMLLYGNESLWPTAFAVTVAVASKYLIQVPVAGRLRHVLNPSNFGISVTLVCFSWVGIAPPYEFTENVSGVLDWIIPLAVGVSGAMLNAKLTGRLPLILGWLGGFVLQALIRTVVLDHSLVSALLPMTGVAFVLFTNYMITDPGTSPMIPRRQVFFGLATALVYGALVISHITFGLFFALVIVCLARLAALTWLAVRAGRPGADTGRVPPSDAATGDPAVATAGAGSGASIR</sequence>
<proteinExistence type="predicted"/>
<gene>
    <name evidence="3" type="ORF">KOI35_27525</name>
</gene>
<dbReference type="RefSeq" id="WP_215791514.1">
    <property type="nucleotide sequence ID" value="NZ_JAHKKG010000008.1"/>
</dbReference>
<evidence type="ECO:0000256" key="1">
    <source>
        <dbReference type="SAM" id="MobiDB-lite"/>
    </source>
</evidence>
<feature type="transmembrane region" description="Helical" evidence="2">
    <location>
        <begin position="42"/>
        <end position="59"/>
    </location>
</feature>
<evidence type="ECO:0000256" key="2">
    <source>
        <dbReference type="SAM" id="Phobius"/>
    </source>
</evidence>
<dbReference type="Proteomes" id="UP001519654">
    <property type="component" value="Unassembled WGS sequence"/>
</dbReference>
<keyword evidence="2" id="KW-0472">Membrane</keyword>
<keyword evidence="4" id="KW-1185">Reference proteome</keyword>
<comment type="caution">
    <text evidence="3">The sequence shown here is derived from an EMBL/GenBank/DDBJ whole genome shotgun (WGS) entry which is preliminary data.</text>
</comment>
<name>A0ABS5YW13_9ACTN</name>
<reference evidence="3 4" key="1">
    <citation type="submission" date="2021-06" db="EMBL/GenBank/DDBJ databases">
        <title>Actinoplanes lichenicola sp. nov., and Actinoplanes ovalisporus sp. nov., isolated from lichen in Thailand.</title>
        <authorList>
            <person name="Saeng-In P."/>
            <person name="Kanchanasin P."/>
            <person name="Yuki M."/>
            <person name="Kudo T."/>
            <person name="Ohkuma M."/>
            <person name="Phongsopitanun W."/>
            <person name="Tanasupawat S."/>
        </authorList>
    </citation>
    <scope>NUCLEOTIDE SEQUENCE [LARGE SCALE GENOMIC DNA]</scope>
    <source>
        <strain evidence="3 4">NBRC 110975</strain>
    </source>
</reference>
<feature type="transmembrane region" description="Helical" evidence="2">
    <location>
        <begin position="165"/>
        <end position="183"/>
    </location>
</feature>
<organism evidence="3 4">
    <name type="scientific">Paractinoplanes bogorensis</name>
    <dbReference type="NCBI Taxonomy" id="1610840"/>
    <lineage>
        <taxon>Bacteria</taxon>
        <taxon>Bacillati</taxon>
        <taxon>Actinomycetota</taxon>
        <taxon>Actinomycetes</taxon>
        <taxon>Micromonosporales</taxon>
        <taxon>Micromonosporaceae</taxon>
        <taxon>Paractinoplanes</taxon>
    </lineage>
</organism>
<feature type="transmembrane region" description="Helical" evidence="2">
    <location>
        <begin position="190"/>
        <end position="209"/>
    </location>
</feature>
<keyword evidence="2" id="KW-1133">Transmembrane helix</keyword>
<feature type="region of interest" description="Disordered" evidence="1">
    <location>
        <begin position="300"/>
        <end position="326"/>
    </location>
</feature>
<accession>A0ABS5YW13</accession>
<feature type="transmembrane region" description="Helical" evidence="2">
    <location>
        <begin position="247"/>
        <end position="264"/>
    </location>
</feature>
<feature type="transmembrane region" description="Helical" evidence="2">
    <location>
        <begin position="104"/>
        <end position="121"/>
    </location>
</feature>
<evidence type="ECO:0000313" key="4">
    <source>
        <dbReference type="Proteomes" id="UP001519654"/>
    </source>
</evidence>
<protein>
    <submittedName>
        <fullName evidence="3">Enediyne biosynthesis protein UnbU</fullName>
    </submittedName>
</protein>
<evidence type="ECO:0000313" key="3">
    <source>
        <dbReference type="EMBL" id="MBU2667266.1"/>
    </source>
</evidence>
<feature type="transmembrane region" description="Helical" evidence="2">
    <location>
        <begin position="270"/>
        <end position="290"/>
    </location>
</feature>